<comment type="caution">
    <text evidence="15">The sequence shown here is derived from an EMBL/GenBank/DDBJ whole genome shotgun (WGS) entry which is preliminary data.</text>
</comment>
<reference evidence="15" key="1">
    <citation type="submission" date="2023-02" db="EMBL/GenBank/DDBJ databases">
        <title>Genome of toxic invasive species Heracleum sosnowskyi carries increased number of genes despite the absence of recent whole-genome duplications.</title>
        <authorList>
            <person name="Schelkunov M."/>
            <person name="Shtratnikova V."/>
            <person name="Makarenko M."/>
            <person name="Klepikova A."/>
            <person name="Omelchenko D."/>
            <person name="Novikova G."/>
            <person name="Obukhova E."/>
            <person name="Bogdanov V."/>
            <person name="Penin A."/>
            <person name="Logacheva M."/>
        </authorList>
    </citation>
    <scope>NUCLEOTIDE SEQUENCE</scope>
    <source>
        <strain evidence="15">Hsosn_3</strain>
        <tissue evidence="15">Leaf</tissue>
    </source>
</reference>
<dbReference type="PROSITE" id="PS00518">
    <property type="entry name" value="ZF_RING_1"/>
    <property type="match status" value="3"/>
</dbReference>
<dbReference type="InterPro" id="IPR044066">
    <property type="entry name" value="TRIAD_supradom"/>
</dbReference>
<feature type="domain" description="RING-type" evidence="13">
    <location>
        <begin position="2"/>
        <end position="48"/>
    </location>
</feature>
<dbReference type="EC" id="2.3.2.31" evidence="5"/>
<dbReference type="CDD" id="cd22584">
    <property type="entry name" value="Rcat_RBR_unk"/>
    <property type="match status" value="1"/>
</dbReference>
<keyword evidence="6" id="KW-0808">Transferase</keyword>
<dbReference type="Pfam" id="PF01485">
    <property type="entry name" value="IBR"/>
    <property type="match status" value="4"/>
</dbReference>
<evidence type="ECO:0000256" key="7">
    <source>
        <dbReference type="ARBA" id="ARBA00022723"/>
    </source>
</evidence>
<evidence type="ECO:0000256" key="1">
    <source>
        <dbReference type="ARBA" id="ARBA00001798"/>
    </source>
</evidence>
<feature type="domain" description="RING-type" evidence="14">
    <location>
        <begin position="1"/>
        <end position="217"/>
    </location>
</feature>
<comment type="cofactor">
    <cofactor evidence="2">
        <name>Zn(2+)</name>
        <dbReference type="ChEBI" id="CHEBI:29105"/>
    </cofactor>
</comment>
<dbReference type="PROSITE" id="PS51873">
    <property type="entry name" value="TRIAD"/>
    <property type="match status" value="2"/>
</dbReference>
<feature type="domain" description="RING-type" evidence="14">
    <location>
        <begin position="378"/>
        <end position="587"/>
    </location>
</feature>
<evidence type="ECO:0000313" key="15">
    <source>
        <dbReference type="EMBL" id="KAK1355009.1"/>
    </source>
</evidence>
<dbReference type="PANTHER" id="PTHR11685">
    <property type="entry name" value="RBR FAMILY RING FINGER AND IBR DOMAIN-CONTAINING"/>
    <property type="match status" value="1"/>
</dbReference>
<dbReference type="EMBL" id="JAUIZM010000011">
    <property type="protein sequence ID" value="KAK1355009.1"/>
    <property type="molecule type" value="Genomic_DNA"/>
</dbReference>
<dbReference type="AlphaFoldDB" id="A0AAD8M0B5"/>
<accession>A0AAD8M0B5</accession>
<proteinExistence type="inferred from homology"/>
<evidence type="ECO:0000256" key="9">
    <source>
        <dbReference type="ARBA" id="ARBA00022771"/>
    </source>
</evidence>
<dbReference type="InterPro" id="IPR017907">
    <property type="entry name" value="Znf_RING_CS"/>
</dbReference>
<dbReference type="Gene3D" id="3.30.40.10">
    <property type="entry name" value="Zinc/RING finger domain, C3HC4 (zinc finger)"/>
    <property type="match status" value="3"/>
</dbReference>
<dbReference type="SMART" id="SM00647">
    <property type="entry name" value="IBR"/>
    <property type="match status" value="3"/>
</dbReference>
<reference evidence="15" key="2">
    <citation type="submission" date="2023-05" db="EMBL/GenBank/DDBJ databases">
        <authorList>
            <person name="Schelkunov M.I."/>
        </authorList>
    </citation>
    <scope>NUCLEOTIDE SEQUENCE</scope>
    <source>
        <strain evidence="15">Hsosn_3</strain>
        <tissue evidence="15">Leaf</tissue>
    </source>
</reference>
<comment type="catalytic activity">
    <reaction evidence="1">
        <text>[E2 ubiquitin-conjugating enzyme]-S-ubiquitinyl-L-cysteine + [acceptor protein]-L-lysine = [E2 ubiquitin-conjugating enzyme]-L-cysteine + [acceptor protein]-N(6)-ubiquitinyl-L-lysine.</text>
        <dbReference type="EC" id="2.3.2.31"/>
    </reaction>
</comment>
<dbReference type="GO" id="GO:0061630">
    <property type="term" value="F:ubiquitin protein ligase activity"/>
    <property type="evidence" value="ECO:0007669"/>
    <property type="project" value="UniProtKB-EC"/>
</dbReference>
<keyword evidence="9 12" id="KW-0863">Zinc-finger</keyword>
<keyword evidence="11" id="KW-0862">Zinc</keyword>
<keyword evidence="10" id="KW-0833">Ubl conjugation pathway</keyword>
<evidence type="ECO:0000256" key="2">
    <source>
        <dbReference type="ARBA" id="ARBA00001947"/>
    </source>
</evidence>
<dbReference type="PROSITE" id="PS50089">
    <property type="entry name" value="ZF_RING_2"/>
    <property type="match status" value="3"/>
</dbReference>
<dbReference type="InterPro" id="IPR001841">
    <property type="entry name" value="Znf_RING"/>
</dbReference>
<protein>
    <recommendedName>
        <fullName evidence="5">RBR-type E3 ubiquitin transferase</fullName>
        <ecNumber evidence="5">2.3.2.31</ecNumber>
    </recommendedName>
</protein>
<comment type="similarity">
    <text evidence="4">Belongs to the RBR family. Ariadne subfamily.</text>
</comment>
<evidence type="ECO:0000256" key="6">
    <source>
        <dbReference type="ARBA" id="ARBA00022679"/>
    </source>
</evidence>
<evidence type="ECO:0000256" key="3">
    <source>
        <dbReference type="ARBA" id="ARBA00003976"/>
    </source>
</evidence>
<evidence type="ECO:0000313" key="16">
    <source>
        <dbReference type="Proteomes" id="UP001237642"/>
    </source>
</evidence>
<dbReference type="Proteomes" id="UP001237642">
    <property type="component" value="Unassembled WGS sequence"/>
</dbReference>
<evidence type="ECO:0000256" key="5">
    <source>
        <dbReference type="ARBA" id="ARBA00012251"/>
    </source>
</evidence>
<sequence>MCGICLESKPTKKSYVIKGCNHSYCSECIHQYVTTKIQDDVIQITCPVSGCYGSLKPQYCRSVVDVMELDEWKKKLREAAIPACDKFYCPYENCSALMVKGPDFKYMPEMNCTTCRKLFCAKCMVPWHTGMTCVEFQNLHLDENEREDEDIMLILLAKNKKWCRCSNCKFYVERSSGCSIMICRKSTVPSSFTCGICTDRKPSNKCYCIKGCYHFYCSDCICQYVTSKIQDNLIPITCPVLGCYRSLEPKHCRSILPAKVLDVWGMKLWEASVPVGDRVYCPYNLCSELMAKGPDFKDILEMECTTCLKLFCTKCMVPWHAGKTCVELKKLQEDDRGEEMLKQLAKEKKWTQCSNCKFYVERKSGCSHMRCRKFTVPPSFGCGICTDRKPSHKSFSIKGCSHSYCSDCICQYVTSKIQDNIIRITCPVSGCYRYLKPEHCRSILPPKVFDAWGMKLWEAAIPVGDRLYCPYKLCSALMVKRPDYKDILEMECTTCHKLFCAECMVPWHEGMNCEEFQKLHVDEREQEDIMLMQLAKSKQWKRCWNCKFYVERNQGCSHMRCRCGYDFCYDCGDQLGSFGHACIKSQQ</sequence>
<dbReference type="GO" id="GO:0008270">
    <property type="term" value="F:zinc ion binding"/>
    <property type="evidence" value="ECO:0007669"/>
    <property type="project" value="UniProtKB-KW"/>
</dbReference>
<keyword evidence="8" id="KW-0677">Repeat</keyword>
<dbReference type="SMART" id="SM00184">
    <property type="entry name" value="RING"/>
    <property type="match status" value="4"/>
</dbReference>
<dbReference type="SUPFAM" id="SSF57850">
    <property type="entry name" value="RING/U-box"/>
    <property type="match status" value="8"/>
</dbReference>
<dbReference type="FunFam" id="3.30.40.10:FF:000230">
    <property type="entry name" value="RBR-type E3 ubiquitin transferase"/>
    <property type="match status" value="3"/>
</dbReference>
<keyword evidence="16" id="KW-1185">Reference proteome</keyword>
<evidence type="ECO:0000259" key="14">
    <source>
        <dbReference type="PROSITE" id="PS51873"/>
    </source>
</evidence>
<evidence type="ECO:0000256" key="8">
    <source>
        <dbReference type="ARBA" id="ARBA00022737"/>
    </source>
</evidence>
<dbReference type="InterPro" id="IPR031127">
    <property type="entry name" value="E3_UB_ligase_RBR"/>
</dbReference>
<dbReference type="InterPro" id="IPR013083">
    <property type="entry name" value="Znf_RING/FYVE/PHD"/>
</dbReference>
<evidence type="ECO:0000256" key="12">
    <source>
        <dbReference type="PROSITE-ProRule" id="PRU00175"/>
    </source>
</evidence>
<evidence type="ECO:0000256" key="11">
    <source>
        <dbReference type="ARBA" id="ARBA00022833"/>
    </source>
</evidence>
<dbReference type="InterPro" id="IPR002867">
    <property type="entry name" value="IBR_dom"/>
</dbReference>
<organism evidence="15 16">
    <name type="scientific">Heracleum sosnowskyi</name>
    <dbReference type="NCBI Taxonomy" id="360622"/>
    <lineage>
        <taxon>Eukaryota</taxon>
        <taxon>Viridiplantae</taxon>
        <taxon>Streptophyta</taxon>
        <taxon>Embryophyta</taxon>
        <taxon>Tracheophyta</taxon>
        <taxon>Spermatophyta</taxon>
        <taxon>Magnoliopsida</taxon>
        <taxon>eudicotyledons</taxon>
        <taxon>Gunneridae</taxon>
        <taxon>Pentapetalae</taxon>
        <taxon>asterids</taxon>
        <taxon>campanulids</taxon>
        <taxon>Apiales</taxon>
        <taxon>Apiaceae</taxon>
        <taxon>Apioideae</taxon>
        <taxon>apioid superclade</taxon>
        <taxon>Tordylieae</taxon>
        <taxon>Tordyliinae</taxon>
        <taxon>Heracleum</taxon>
    </lineage>
</organism>
<name>A0AAD8M0B5_9APIA</name>
<dbReference type="Gene3D" id="1.20.120.1750">
    <property type="match status" value="1"/>
</dbReference>
<feature type="domain" description="RING-type" evidence="13">
    <location>
        <begin position="194"/>
        <end position="240"/>
    </location>
</feature>
<evidence type="ECO:0000256" key="10">
    <source>
        <dbReference type="ARBA" id="ARBA00022786"/>
    </source>
</evidence>
<comment type="function">
    <text evidence="3">Might act as an E3 ubiquitin-protein ligase, or as part of E3 complex, which accepts ubiquitin from specific E2 ubiquitin-conjugating enzymes and then transfers it to substrates.</text>
</comment>
<feature type="domain" description="RING-type" evidence="13">
    <location>
        <begin position="382"/>
        <end position="428"/>
    </location>
</feature>
<evidence type="ECO:0000259" key="13">
    <source>
        <dbReference type="PROSITE" id="PS50089"/>
    </source>
</evidence>
<evidence type="ECO:0000256" key="4">
    <source>
        <dbReference type="ARBA" id="ARBA00005884"/>
    </source>
</evidence>
<keyword evidence="7" id="KW-0479">Metal-binding</keyword>
<gene>
    <name evidence="15" type="ORF">POM88_048265</name>
</gene>
<dbReference type="GO" id="GO:0016567">
    <property type="term" value="P:protein ubiquitination"/>
    <property type="evidence" value="ECO:0007669"/>
    <property type="project" value="InterPro"/>
</dbReference>